<sequence>MSQYHLPDPAGQPSYPVPQNSPYYNQTPAHQPPAYSQPPVVPYAPVYAGVLQPAPVARPKLTITPIITLIICAICIVLRVSELIASTRMVNSYNNLMHQLFTDLHMQQDHDITSFTNGINHVLQVLNILLLISVAIYFTLGIFVYRGRNWARILMAIIAIFGMLGSTLHLLYMLNIQYYMVEEGKELIQPGLPVPHFEFESMIPVLVFIYASLIIANFFLLVFLWLPGTNAFIRNSKIYRLVQKSMA</sequence>
<keyword evidence="2" id="KW-1133">Transmembrane helix</keyword>
<feature type="transmembrane region" description="Helical" evidence="2">
    <location>
        <begin position="201"/>
        <end position="226"/>
    </location>
</feature>
<feature type="transmembrane region" description="Helical" evidence="2">
    <location>
        <begin position="61"/>
        <end position="80"/>
    </location>
</feature>
<evidence type="ECO:0000313" key="3">
    <source>
        <dbReference type="EMBL" id="VEI22047.1"/>
    </source>
</evidence>
<evidence type="ECO:0000256" key="1">
    <source>
        <dbReference type="SAM" id="MobiDB-lite"/>
    </source>
</evidence>
<dbReference type="EMBL" id="LR134479">
    <property type="protein sequence ID" value="VEI22047.1"/>
    <property type="molecule type" value="Genomic_DNA"/>
</dbReference>
<protein>
    <submittedName>
        <fullName evidence="3">Uncharacterized protein</fullName>
    </submittedName>
</protein>
<dbReference type="RefSeq" id="WP_126499426.1">
    <property type="nucleotide sequence ID" value="NZ_CAUPAD010000001.1"/>
</dbReference>
<feature type="compositionally biased region" description="Polar residues" evidence="1">
    <location>
        <begin position="17"/>
        <end position="29"/>
    </location>
</feature>
<name>A0A7Z9A395_9MICC</name>
<feature type="region of interest" description="Disordered" evidence="1">
    <location>
        <begin position="1"/>
        <end position="34"/>
    </location>
</feature>
<feature type="transmembrane region" description="Helical" evidence="2">
    <location>
        <begin position="125"/>
        <end position="145"/>
    </location>
</feature>
<feature type="transmembrane region" description="Helical" evidence="2">
    <location>
        <begin position="157"/>
        <end position="181"/>
    </location>
</feature>
<dbReference type="Proteomes" id="UP000282386">
    <property type="component" value="Chromosome"/>
</dbReference>
<keyword evidence="2" id="KW-0812">Transmembrane</keyword>
<evidence type="ECO:0000256" key="2">
    <source>
        <dbReference type="SAM" id="Phobius"/>
    </source>
</evidence>
<keyword evidence="2" id="KW-0472">Membrane</keyword>
<accession>A0A7Z9A395</accession>
<proteinExistence type="predicted"/>
<evidence type="ECO:0000313" key="4">
    <source>
        <dbReference type="Proteomes" id="UP000282386"/>
    </source>
</evidence>
<organism evidence="3 4">
    <name type="scientific">Rothia aeria</name>
    <dbReference type="NCBI Taxonomy" id="172042"/>
    <lineage>
        <taxon>Bacteria</taxon>
        <taxon>Bacillati</taxon>
        <taxon>Actinomycetota</taxon>
        <taxon>Actinomycetes</taxon>
        <taxon>Micrococcales</taxon>
        <taxon>Micrococcaceae</taxon>
        <taxon>Rothia</taxon>
    </lineage>
</organism>
<gene>
    <name evidence="3" type="ORF">NCTC10207_00113</name>
</gene>
<dbReference type="AlphaFoldDB" id="A0A7Z9A395"/>
<reference evidence="3 4" key="1">
    <citation type="submission" date="2018-12" db="EMBL/GenBank/DDBJ databases">
        <authorList>
            <consortium name="Pathogen Informatics"/>
        </authorList>
    </citation>
    <scope>NUCLEOTIDE SEQUENCE [LARGE SCALE GENOMIC DNA]</scope>
    <source>
        <strain evidence="3 4">NCTC10207</strain>
    </source>
</reference>